<comment type="similarity">
    <text evidence="4">Belongs to the PEP-utilizing enzyme family.</text>
</comment>
<comment type="catalytic activity">
    <reaction evidence="14">
        <text>pyruvate + ATP + H2O = phosphoenolpyruvate + AMP + phosphate + 2 H(+)</text>
        <dbReference type="Rhea" id="RHEA:11364"/>
        <dbReference type="ChEBI" id="CHEBI:15361"/>
        <dbReference type="ChEBI" id="CHEBI:15377"/>
        <dbReference type="ChEBI" id="CHEBI:15378"/>
        <dbReference type="ChEBI" id="CHEBI:30616"/>
        <dbReference type="ChEBI" id="CHEBI:43474"/>
        <dbReference type="ChEBI" id="CHEBI:58702"/>
        <dbReference type="ChEBI" id="CHEBI:456215"/>
        <dbReference type="EC" id="2.7.9.2"/>
    </reaction>
</comment>
<evidence type="ECO:0000256" key="10">
    <source>
        <dbReference type="ARBA" id="ARBA00022777"/>
    </source>
</evidence>
<dbReference type="PANTHER" id="PTHR43030">
    <property type="entry name" value="PHOSPHOENOLPYRUVATE SYNTHASE"/>
    <property type="match status" value="1"/>
</dbReference>
<gene>
    <name evidence="16" type="ORF">LZC95_06450</name>
</gene>
<dbReference type="InterPro" id="IPR013815">
    <property type="entry name" value="ATP_grasp_subdomain_1"/>
</dbReference>
<evidence type="ECO:0000256" key="4">
    <source>
        <dbReference type="ARBA" id="ARBA00007837"/>
    </source>
</evidence>
<dbReference type="RefSeq" id="WP_394847094.1">
    <property type="nucleotide sequence ID" value="NZ_CP089982.1"/>
</dbReference>
<evidence type="ECO:0000256" key="14">
    <source>
        <dbReference type="ARBA" id="ARBA00047700"/>
    </source>
</evidence>
<dbReference type="PANTHER" id="PTHR43030:SF1">
    <property type="entry name" value="PHOSPHOENOLPYRUVATE SYNTHASE"/>
    <property type="match status" value="1"/>
</dbReference>
<evidence type="ECO:0000259" key="15">
    <source>
        <dbReference type="Pfam" id="PF01326"/>
    </source>
</evidence>
<dbReference type="InterPro" id="IPR006319">
    <property type="entry name" value="PEP_synth"/>
</dbReference>
<evidence type="ECO:0000256" key="2">
    <source>
        <dbReference type="ARBA" id="ARBA00002988"/>
    </source>
</evidence>
<protein>
    <recommendedName>
        <fullName evidence="6">Phosphoenolpyruvate synthase</fullName>
        <ecNumber evidence="5">2.7.9.2</ecNumber>
    </recommendedName>
    <alternativeName>
        <fullName evidence="13">Pyruvate, water dikinase</fullName>
    </alternativeName>
</protein>
<evidence type="ECO:0000256" key="3">
    <source>
        <dbReference type="ARBA" id="ARBA00004742"/>
    </source>
</evidence>
<keyword evidence="17" id="KW-1185">Reference proteome</keyword>
<dbReference type="EMBL" id="CP089982">
    <property type="protein sequence ID" value="WXA96479.1"/>
    <property type="molecule type" value="Genomic_DNA"/>
</dbReference>
<evidence type="ECO:0000313" key="17">
    <source>
        <dbReference type="Proteomes" id="UP001379533"/>
    </source>
</evidence>
<organism evidence="16 17">
    <name type="scientific">Pendulispora brunnea</name>
    <dbReference type="NCBI Taxonomy" id="2905690"/>
    <lineage>
        <taxon>Bacteria</taxon>
        <taxon>Pseudomonadati</taxon>
        <taxon>Myxococcota</taxon>
        <taxon>Myxococcia</taxon>
        <taxon>Myxococcales</taxon>
        <taxon>Sorangiineae</taxon>
        <taxon>Pendulisporaceae</taxon>
        <taxon>Pendulispora</taxon>
    </lineage>
</organism>
<evidence type="ECO:0000256" key="11">
    <source>
        <dbReference type="ARBA" id="ARBA00022840"/>
    </source>
</evidence>
<dbReference type="EC" id="2.7.9.2" evidence="5"/>
<dbReference type="Gene3D" id="3.30.1490.20">
    <property type="entry name" value="ATP-grasp fold, A domain"/>
    <property type="match status" value="1"/>
</dbReference>
<comment type="function">
    <text evidence="2">Catalyzes the phosphorylation of pyruvate to phosphoenolpyruvate.</text>
</comment>
<name>A0ABZ2KD04_9BACT</name>
<comment type="pathway">
    <text evidence="3">Carbohydrate biosynthesis; gluconeogenesis.</text>
</comment>
<keyword evidence="7" id="KW-0808">Transferase</keyword>
<dbReference type="SUPFAM" id="SSF56059">
    <property type="entry name" value="Glutathione synthetase ATP-binding domain-like"/>
    <property type="match status" value="1"/>
</dbReference>
<keyword evidence="12" id="KW-0460">Magnesium</keyword>
<evidence type="ECO:0000256" key="12">
    <source>
        <dbReference type="ARBA" id="ARBA00022842"/>
    </source>
</evidence>
<keyword evidence="9" id="KW-0547">Nucleotide-binding</keyword>
<dbReference type="Proteomes" id="UP001379533">
    <property type="component" value="Chromosome"/>
</dbReference>
<keyword evidence="11" id="KW-0067">ATP-binding</keyword>
<feature type="domain" description="Pyruvate phosphate dikinase AMP/ATP-binding" evidence="15">
    <location>
        <begin position="41"/>
        <end position="338"/>
    </location>
</feature>
<evidence type="ECO:0000256" key="13">
    <source>
        <dbReference type="ARBA" id="ARBA00033470"/>
    </source>
</evidence>
<proteinExistence type="inferred from homology"/>
<sequence length="789" mass="89846">MRVRREPSRGIYRTLIMSTEQRDLDIVPISGASNPFQVGQKFARQHLLHRASFPIPSFFCLTGDSFRRTILPIRSDIARALADTDYGSRDSIQRTSNRIRALFSSLPIGPHLEHEIYRAFDHMFPQGTEVAVRASIIGDAADDSEDSEANPFAGLSETHLYVQRDQLLDRIRRCWASCFSVGALVYRSARGMNPSRSAVAVGVQAMIPGKRSFVAFTCNPKTTARDTVIVAGYGIGEGIVQERVGADHYFVNPVSGAIERKITCKEQMLCRDPARAGELVAQDVPVDLRNRACLSDAEVERVANIARDIERVFGSPQDIEGTFTEDGALHVLQSRPIAFDFRRIRVWSNANVSESFPGVTTALTYSMASHFYESVFYDYIRRMGGADERTLRDNAPAFRRMLGFIDGRVYHSLSNLLWVNGINPVLSLGPFKRDLEEVLQLDSSIYIRLPGERQSFESLPAYGGALTRALVYSGARALTLDRNFARFAEWWQAMRAELRTRDLTKEDPLVLIAEFRRVWKEAGNRWGITLTNHSLINTYFPLARKLILRWTDEKDPNSLLSGLLCGGEPHTSVRILLSAVRLAELIRKDARLSTLFETEEVENIWQDFEAANWPDDIVEAFQKHLRDYGDRGIQELNMERENLRETPWELVRLLRAYVRRRLTVEELIKSDGNVRKEAEARLEVLLAGHPLRIAAIRFVLDHLRRVIAHREDSRFWRGELFGHCKKIFKILGQRLVERDVLATLQDNPSPDHRRDLRLFRGSRGYLELARARRSATARIRAACKVDPTP</sequence>
<evidence type="ECO:0000256" key="8">
    <source>
        <dbReference type="ARBA" id="ARBA00022723"/>
    </source>
</evidence>
<evidence type="ECO:0000256" key="5">
    <source>
        <dbReference type="ARBA" id="ARBA00011996"/>
    </source>
</evidence>
<dbReference type="InterPro" id="IPR002192">
    <property type="entry name" value="PPDK_AMP/ATP-bd"/>
</dbReference>
<reference evidence="16 17" key="1">
    <citation type="submission" date="2021-12" db="EMBL/GenBank/DDBJ databases">
        <title>Discovery of the Pendulisporaceae a myxobacterial family with distinct sporulation behavior and unique specialized metabolism.</title>
        <authorList>
            <person name="Garcia R."/>
            <person name="Popoff A."/>
            <person name="Bader C.D."/>
            <person name="Loehr J."/>
            <person name="Walesch S."/>
            <person name="Walt C."/>
            <person name="Boldt J."/>
            <person name="Bunk B."/>
            <person name="Haeckl F.J.F.P.J."/>
            <person name="Gunesch A.P."/>
            <person name="Birkelbach J."/>
            <person name="Nuebel U."/>
            <person name="Pietschmann T."/>
            <person name="Bach T."/>
            <person name="Mueller R."/>
        </authorList>
    </citation>
    <scope>NUCLEOTIDE SEQUENCE [LARGE SCALE GENOMIC DNA]</scope>
    <source>
        <strain evidence="16 17">MSr12523</strain>
    </source>
</reference>
<evidence type="ECO:0000256" key="7">
    <source>
        <dbReference type="ARBA" id="ARBA00022679"/>
    </source>
</evidence>
<evidence type="ECO:0000256" key="6">
    <source>
        <dbReference type="ARBA" id="ARBA00021623"/>
    </source>
</evidence>
<dbReference type="Pfam" id="PF01326">
    <property type="entry name" value="PPDK_N"/>
    <property type="match status" value="1"/>
</dbReference>
<evidence type="ECO:0000313" key="16">
    <source>
        <dbReference type="EMBL" id="WXA96479.1"/>
    </source>
</evidence>
<evidence type="ECO:0000256" key="9">
    <source>
        <dbReference type="ARBA" id="ARBA00022741"/>
    </source>
</evidence>
<keyword evidence="8" id="KW-0479">Metal-binding</keyword>
<accession>A0ABZ2KD04</accession>
<keyword evidence="10" id="KW-0418">Kinase</keyword>
<dbReference type="Gene3D" id="3.30.470.20">
    <property type="entry name" value="ATP-grasp fold, B domain"/>
    <property type="match status" value="1"/>
</dbReference>
<comment type="cofactor">
    <cofactor evidence="1">
        <name>Mg(2+)</name>
        <dbReference type="ChEBI" id="CHEBI:18420"/>
    </cofactor>
</comment>
<evidence type="ECO:0000256" key="1">
    <source>
        <dbReference type="ARBA" id="ARBA00001946"/>
    </source>
</evidence>